<dbReference type="STRING" id="3055.A0A2K3DZD8"/>
<dbReference type="SUPFAM" id="SSF52540">
    <property type="entry name" value="P-loop containing nucleoside triphosphate hydrolases"/>
    <property type="match status" value="1"/>
</dbReference>
<feature type="compositionally biased region" description="Polar residues" evidence="7">
    <location>
        <begin position="50"/>
        <end position="61"/>
    </location>
</feature>
<name>A0A2K3DZD8_CHLRE</name>
<feature type="compositionally biased region" description="Low complexity" evidence="7">
    <location>
        <begin position="1218"/>
        <end position="1243"/>
    </location>
</feature>
<sequence length="1243" mass="131583">MDEHQEGLQNHPLGALSTSSILNRPPAALAALGVKGAVGGSILERLASSREANQQPPNKENSAADAFVKSEFIKDRQPTRGILRKADDASWEKLQSKFSSLEGEMLNFSTQTQARRESLTRVGAPGALQQSTGPSAAPAPLGLAGSVATRGTAAADTLAAPWQMSCRAAGGAEQQHLPSSAQPTSSAPPDSGSSQDDDGCTGSLICSKERFVTIPPGAAATSKIAKAAVETFEEPGLQKLVDEGLHKQLQRTKDGATEKSRIHELAELVKLLRKCVKELGSRSSLYIDQCMKVERECMQQVESVKLSTKTSLKQLEAELASTRQSLAESERDYRNDKAKWGMDLETQRSEASRLLRELERLTEERDRARDEAKRNDQLRTQAEAELKERLKSSSQQVREATINQSEAMRALNEEKTQAENKITGLKDEVAKLSKTLKAQQDCVTEYEREVQLLRATVDNLRGSLAGKEAASGVQSEQITKLHKELSQTREQLAALTSEEQRLQQELAAAGLDREELRAMLEQQGAELEQQRQRIVSLEQQAAGDKADWEAKRQDLEESVAALTAEGDQLRNTIEALRQAIQVTNHQKEEAEMLATREGAEKAALMRERTNLQHQLEFAESAQAQAEQATAAVRSQLEAAQAEVAGSRQAVEDKESRLAHLEGEFEALKEVLGETSALNGGDSRDIVATLLSKIATLQNAAVAAEAVRRKLHNELVDLRGNIRVYCRVRPHPSPSTRIAPDGGSIALQADGKDHTFAYDRVFGPDSSQESVFSAVSELVQSALDGFHVCIFSYGQTGAGKTHTMQGGESPNARGIIPRAVEKILSQARKLEEQAEWSYSMEASFIEIYNNQLRDLLGGGPGGAATYINDLHAIKHDPDGGHTVVAGVSKVPVTDAECAAQLVRRAAAARAVEATAMNSQSSRSHSVFMLYISGWHAGTATRLQGCLCLVDLAGSERLDRSLAEGQAKKEACAINQSLSALGDVFSSLSSKSSHVPYRNTKLTYLLQPCLGGSGKTLMFVNINPEPASAGESLCSLRFAAKVSGCETGARGGARRNVLTMGPVGGGAGGSGADAFDPAARGKTTATVRAAASNMARAAPLTASRPGSSAIPTAPATVGRRLPRPPPAVIPAAGLSAEAIAEAAAAANLVAPATAPPASIRCSLSGLPRMPGAGGAVDTKRMSLLPQRAGAGAGGGADMRMSLAGLPRGVPGSGMGGAAGGTAAAGSKRPAPGAGIAGNAAKRSRP</sequence>
<dbReference type="InterPro" id="IPR036961">
    <property type="entry name" value="Kinesin_motor_dom_sf"/>
</dbReference>
<dbReference type="GO" id="GO:0005737">
    <property type="term" value="C:cytoplasm"/>
    <property type="evidence" value="ECO:0000318"/>
    <property type="project" value="GO_Central"/>
</dbReference>
<dbReference type="InterPro" id="IPR027640">
    <property type="entry name" value="Kinesin-like_fam"/>
</dbReference>
<feature type="binding site" evidence="5">
    <location>
        <begin position="793"/>
        <end position="800"/>
    </location>
    <ligand>
        <name>ATP</name>
        <dbReference type="ChEBI" id="CHEBI:30616"/>
    </ligand>
</feature>
<dbReference type="PANTHER" id="PTHR47972">
    <property type="entry name" value="KINESIN-LIKE PROTEIN KLP-3"/>
    <property type="match status" value="1"/>
</dbReference>
<feature type="region of interest" description="Disordered" evidence="7">
    <location>
        <begin position="49"/>
        <end position="68"/>
    </location>
</feature>
<dbReference type="GO" id="GO:0003777">
    <property type="term" value="F:microtubule motor activity"/>
    <property type="evidence" value="ECO:0000318"/>
    <property type="project" value="GO_Central"/>
</dbReference>
<dbReference type="Proteomes" id="UP000006906">
    <property type="component" value="Chromosome 3"/>
</dbReference>
<dbReference type="GO" id="GO:0005874">
    <property type="term" value="C:microtubule"/>
    <property type="evidence" value="ECO:0000318"/>
    <property type="project" value="GO_Central"/>
</dbReference>
<evidence type="ECO:0000256" key="5">
    <source>
        <dbReference type="PROSITE-ProRule" id="PRU00283"/>
    </source>
</evidence>
<dbReference type="OrthoDB" id="3176171at2759"/>
<dbReference type="InterPro" id="IPR001752">
    <property type="entry name" value="Kinesin_motor_dom"/>
</dbReference>
<dbReference type="GO" id="GO:0016887">
    <property type="term" value="F:ATP hydrolysis activity"/>
    <property type="evidence" value="ECO:0000318"/>
    <property type="project" value="GO_Central"/>
</dbReference>
<feature type="region of interest" description="Disordered" evidence="7">
    <location>
        <begin position="116"/>
        <end position="139"/>
    </location>
</feature>
<keyword evidence="1" id="KW-0493">Microtubule</keyword>
<feature type="region of interest" description="Disordered" evidence="7">
    <location>
        <begin position="169"/>
        <end position="199"/>
    </location>
</feature>
<proteinExistence type="inferred from homology"/>
<dbReference type="GO" id="GO:0008017">
    <property type="term" value="F:microtubule binding"/>
    <property type="evidence" value="ECO:0000318"/>
    <property type="project" value="GO_Central"/>
</dbReference>
<dbReference type="InterPro" id="IPR027417">
    <property type="entry name" value="P-loop_NTPase"/>
</dbReference>
<dbReference type="FunCoup" id="A0A2K3DZD8">
    <property type="interactions" value="72"/>
</dbReference>
<evidence type="ECO:0000256" key="4">
    <source>
        <dbReference type="ARBA" id="ARBA00023175"/>
    </source>
</evidence>
<dbReference type="RefSeq" id="XP_042926576.1">
    <property type="nucleotide sequence ID" value="XM_043061340.1"/>
</dbReference>
<dbReference type="GO" id="GO:0005524">
    <property type="term" value="F:ATP binding"/>
    <property type="evidence" value="ECO:0007669"/>
    <property type="project" value="UniProtKB-UniRule"/>
</dbReference>
<feature type="region of interest" description="Disordered" evidence="7">
    <location>
        <begin position="1205"/>
        <end position="1243"/>
    </location>
</feature>
<keyword evidence="4 5" id="KW-0505">Motor protein</keyword>
<evidence type="ECO:0000256" key="3">
    <source>
        <dbReference type="ARBA" id="ARBA00022840"/>
    </source>
</evidence>
<dbReference type="Gramene" id="PNW85904">
    <property type="protein sequence ID" value="PNW85904"/>
    <property type="gene ID" value="CHLRE_03g200600v5"/>
</dbReference>
<evidence type="ECO:0000256" key="7">
    <source>
        <dbReference type="SAM" id="MobiDB-lite"/>
    </source>
</evidence>
<dbReference type="Pfam" id="PF00225">
    <property type="entry name" value="Kinesin"/>
    <property type="match status" value="1"/>
</dbReference>
<feature type="region of interest" description="Disordered" evidence="7">
    <location>
        <begin position="1095"/>
        <end position="1122"/>
    </location>
</feature>
<evidence type="ECO:0000256" key="1">
    <source>
        <dbReference type="ARBA" id="ARBA00022701"/>
    </source>
</evidence>
<dbReference type="EMBL" id="CM008964">
    <property type="protein sequence ID" value="PNW85904.1"/>
    <property type="molecule type" value="Genomic_DNA"/>
</dbReference>
<dbReference type="GeneID" id="5718936"/>
<feature type="domain" description="Kinesin motor" evidence="8">
    <location>
        <begin position="720"/>
        <end position="1043"/>
    </location>
</feature>
<dbReference type="Gene3D" id="1.10.287.1490">
    <property type="match status" value="1"/>
</dbReference>
<dbReference type="ExpressionAtlas" id="A0A2K3DZD8">
    <property type="expression patterns" value="baseline"/>
</dbReference>
<evidence type="ECO:0000256" key="6">
    <source>
        <dbReference type="SAM" id="Coils"/>
    </source>
</evidence>
<dbReference type="GO" id="GO:0005871">
    <property type="term" value="C:kinesin complex"/>
    <property type="evidence" value="ECO:0000318"/>
    <property type="project" value="GO_Central"/>
</dbReference>
<feature type="compositionally biased region" description="Low complexity" evidence="7">
    <location>
        <begin position="178"/>
        <end position="194"/>
    </location>
</feature>
<comment type="similarity">
    <text evidence="5">Belongs to the TRAFAC class myosin-kinesin ATPase superfamily. Kinesin family.</text>
</comment>
<feature type="compositionally biased region" description="Gly residues" evidence="7">
    <location>
        <begin position="1208"/>
        <end position="1217"/>
    </location>
</feature>
<dbReference type="GO" id="GO:0051225">
    <property type="term" value="P:spindle assembly"/>
    <property type="evidence" value="ECO:0000318"/>
    <property type="project" value="GO_Central"/>
</dbReference>
<protein>
    <recommendedName>
        <fullName evidence="8">Kinesin motor domain-containing protein</fullName>
    </recommendedName>
</protein>
<gene>
    <name evidence="9" type="ORF">CHLRE_03g200600v5</name>
</gene>
<keyword evidence="2 5" id="KW-0547">Nucleotide-binding</keyword>
<feature type="coiled-coil region" evidence="6">
    <location>
        <begin position="298"/>
        <end position="713"/>
    </location>
</feature>
<keyword evidence="3 5" id="KW-0067">ATP-binding</keyword>
<dbReference type="InParanoid" id="A0A2K3DZD8"/>
<evidence type="ECO:0000313" key="9">
    <source>
        <dbReference type="EMBL" id="PNW85904.1"/>
    </source>
</evidence>
<evidence type="ECO:0000256" key="2">
    <source>
        <dbReference type="ARBA" id="ARBA00022741"/>
    </source>
</evidence>
<keyword evidence="10" id="KW-1185">Reference proteome</keyword>
<keyword evidence="6" id="KW-0175">Coiled coil</keyword>
<accession>A0A2K3DZD8</accession>
<dbReference type="PROSITE" id="PS50067">
    <property type="entry name" value="KINESIN_MOTOR_2"/>
    <property type="match status" value="1"/>
</dbReference>
<dbReference type="AlphaFoldDB" id="A0A2K3DZD8"/>
<reference evidence="9 10" key="1">
    <citation type="journal article" date="2007" name="Science">
        <title>The Chlamydomonas genome reveals the evolution of key animal and plant functions.</title>
        <authorList>
            <person name="Merchant S.S."/>
            <person name="Prochnik S.E."/>
            <person name="Vallon O."/>
            <person name="Harris E.H."/>
            <person name="Karpowicz S.J."/>
            <person name="Witman G.B."/>
            <person name="Terry A."/>
            <person name="Salamov A."/>
            <person name="Fritz-Laylin L.K."/>
            <person name="Marechal-Drouard L."/>
            <person name="Marshall W.F."/>
            <person name="Qu L.H."/>
            <person name="Nelson D.R."/>
            <person name="Sanderfoot A.A."/>
            <person name="Spalding M.H."/>
            <person name="Kapitonov V.V."/>
            <person name="Ren Q."/>
            <person name="Ferris P."/>
            <person name="Lindquist E."/>
            <person name="Shapiro H."/>
            <person name="Lucas S.M."/>
            <person name="Grimwood J."/>
            <person name="Schmutz J."/>
            <person name="Cardol P."/>
            <person name="Cerutti H."/>
            <person name="Chanfreau G."/>
            <person name="Chen C.L."/>
            <person name="Cognat V."/>
            <person name="Croft M.T."/>
            <person name="Dent R."/>
            <person name="Dutcher S."/>
            <person name="Fernandez E."/>
            <person name="Fukuzawa H."/>
            <person name="Gonzalez-Ballester D."/>
            <person name="Gonzalez-Halphen D."/>
            <person name="Hallmann A."/>
            <person name="Hanikenne M."/>
            <person name="Hippler M."/>
            <person name="Inwood W."/>
            <person name="Jabbari K."/>
            <person name="Kalanon M."/>
            <person name="Kuras R."/>
            <person name="Lefebvre P.A."/>
            <person name="Lemaire S.D."/>
            <person name="Lobanov A.V."/>
            <person name="Lohr M."/>
            <person name="Manuell A."/>
            <person name="Meier I."/>
            <person name="Mets L."/>
            <person name="Mittag M."/>
            <person name="Mittelmeier T."/>
            <person name="Moroney J.V."/>
            <person name="Moseley J."/>
            <person name="Napoli C."/>
            <person name="Nedelcu A.M."/>
            <person name="Niyogi K."/>
            <person name="Novoselov S.V."/>
            <person name="Paulsen I.T."/>
            <person name="Pazour G."/>
            <person name="Purton S."/>
            <person name="Ral J.P."/>
            <person name="Riano-Pachon D.M."/>
            <person name="Riekhof W."/>
            <person name="Rymarquis L."/>
            <person name="Schroda M."/>
            <person name="Stern D."/>
            <person name="Umen J."/>
            <person name="Willows R."/>
            <person name="Wilson N."/>
            <person name="Zimmer S.L."/>
            <person name="Allmer J."/>
            <person name="Balk J."/>
            <person name="Bisova K."/>
            <person name="Chen C.J."/>
            <person name="Elias M."/>
            <person name="Gendler K."/>
            <person name="Hauser C."/>
            <person name="Lamb M.R."/>
            <person name="Ledford H."/>
            <person name="Long J.C."/>
            <person name="Minagawa J."/>
            <person name="Page M.D."/>
            <person name="Pan J."/>
            <person name="Pootakham W."/>
            <person name="Roje S."/>
            <person name="Rose A."/>
            <person name="Stahlberg E."/>
            <person name="Terauchi A.M."/>
            <person name="Yang P."/>
            <person name="Ball S."/>
            <person name="Bowler C."/>
            <person name="Dieckmann C.L."/>
            <person name="Gladyshev V.N."/>
            <person name="Green P."/>
            <person name="Jorgensen R."/>
            <person name="Mayfield S."/>
            <person name="Mueller-Roeber B."/>
            <person name="Rajamani S."/>
            <person name="Sayre R.T."/>
            <person name="Brokstein P."/>
            <person name="Dubchak I."/>
            <person name="Goodstein D."/>
            <person name="Hornick L."/>
            <person name="Huang Y.W."/>
            <person name="Jhaveri J."/>
            <person name="Luo Y."/>
            <person name="Martinez D."/>
            <person name="Ngau W.C."/>
            <person name="Otillar B."/>
            <person name="Poliakov A."/>
            <person name="Porter A."/>
            <person name="Szajkowski L."/>
            <person name="Werner G."/>
            <person name="Zhou K."/>
            <person name="Grigoriev I.V."/>
            <person name="Rokhsar D.S."/>
            <person name="Grossman A.R."/>
        </authorList>
    </citation>
    <scope>NUCLEOTIDE SEQUENCE [LARGE SCALE GENOMIC DNA]</scope>
    <source>
        <strain evidence="10">CC-503</strain>
    </source>
</reference>
<dbReference type="PANTHER" id="PTHR47972:SF45">
    <property type="entry name" value="PROTEIN CLARET SEGREGATIONAL"/>
    <property type="match status" value="1"/>
</dbReference>
<dbReference type="SMART" id="SM00129">
    <property type="entry name" value="KISc"/>
    <property type="match status" value="1"/>
</dbReference>
<dbReference type="PRINTS" id="PR00380">
    <property type="entry name" value="KINESINHEAVY"/>
</dbReference>
<evidence type="ECO:0000313" key="10">
    <source>
        <dbReference type="Proteomes" id="UP000006906"/>
    </source>
</evidence>
<dbReference type="GO" id="GO:0007018">
    <property type="term" value="P:microtubule-based movement"/>
    <property type="evidence" value="ECO:0000318"/>
    <property type="project" value="GO_Central"/>
</dbReference>
<organism evidence="9 10">
    <name type="scientific">Chlamydomonas reinhardtii</name>
    <name type="common">Chlamydomonas smithii</name>
    <dbReference type="NCBI Taxonomy" id="3055"/>
    <lineage>
        <taxon>Eukaryota</taxon>
        <taxon>Viridiplantae</taxon>
        <taxon>Chlorophyta</taxon>
        <taxon>core chlorophytes</taxon>
        <taxon>Chlorophyceae</taxon>
        <taxon>CS clade</taxon>
        <taxon>Chlamydomonadales</taxon>
        <taxon>Chlamydomonadaceae</taxon>
        <taxon>Chlamydomonas</taxon>
    </lineage>
</organism>
<dbReference type="Gene3D" id="3.40.850.10">
    <property type="entry name" value="Kinesin motor domain"/>
    <property type="match status" value="1"/>
</dbReference>
<evidence type="ECO:0000259" key="8">
    <source>
        <dbReference type="PROSITE" id="PS50067"/>
    </source>
</evidence>